<dbReference type="RefSeq" id="WP_377722519.1">
    <property type="nucleotide sequence ID" value="NZ_JBHSAM010000036.1"/>
</dbReference>
<dbReference type="Proteomes" id="UP001595715">
    <property type="component" value="Unassembled WGS sequence"/>
</dbReference>
<dbReference type="SUPFAM" id="SSF52096">
    <property type="entry name" value="ClpP/crotonase"/>
    <property type="match status" value="1"/>
</dbReference>
<evidence type="ECO:0000256" key="3">
    <source>
        <dbReference type="ARBA" id="ARBA00022989"/>
    </source>
</evidence>
<sequence>MAVNRALRLGRQACVCLLAVTLLLAGLVVLTATAYSANNAGAVYVVHAEQSVESGLQTYLERAYAEAEQAKAERVILVLNTFGGRVDSAEAIGHLVRSSPVPTTAFVQGKAISAGTYIALNAKKLAMQPGSTIGAAAVVDGSGEMIDNPKVVSMWREEIREAAALNGRDPEIAAAMVDPNVQLKLEAIGKTKRQGDILTLTASEAVKVGYADYTADTLEDVILQSELEGREVVTVSPTFSEKLARFLMMPVVMTLLFIIGIAGIAIEFFLPGFGFPGILGTAAFGLYFFGHYVAGFAGMEDVMLFIIGIVLLVIEVFVPSFGILGLLGSGAIVAGIVMASPDIETAIVSLAVALIVSAVIVYVIAKRFKHRGIWNKLILRDRLTTEEGYVSNVNQTELIGRTGEAYTTLRPSGTAVIDGKRYDVVTSGDFIAAGAGIVVVKVEGTRIVVQLHRSET</sequence>
<dbReference type="PANTHER" id="PTHR33507">
    <property type="entry name" value="INNER MEMBRANE PROTEIN YBBJ"/>
    <property type="match status" value="1"/>
</dbReference>
<feature type="transmembrane region" description="Helical" evidence="5">
    <location>
        <begin position="346"/>
        <end position="365"/>
    </location>
</feature>
<dbReference type="Pfam" id="PF24961">
    <property type="entry name" value="NfeD_membrane"/>
    <property type="match status" value="1"/>
</dbReference>
<dbReference type="CDD" id="cd07021">
    <property type="entry name" value="Clp_protease_NfeD_like"/>
    <property type="match status" value="1"/>
</dbReference>
<dbReference type="InterPro" id="IPR002810">
    <property type="entry name" value="NfeD-like_C"/>
</dbReference>
<feature type="domain" description="NfeD integral membrane" evidence="7">
    <location>
        <begin position="252"/>
        <end position="366"/>
    </location>
</feature>
<feature type="transmembrane region" description="Helical" evidence="5">
    <location>
        <begin position="273"/>
        <end position="290"/>
    </location>
</feature>
<reference evidence="10" key="1">
    <citation type="journal article" date="2019" name="Int. J. Syst. Evol. Microbiol.">
        <title>The Global Catalogue of Microorganisms (GCM) 10K type strain sequencing project: providing services to taxonomists for standard genome sequencing and annotation.</title>
        <authorList>
            <consortium name="The Broad Institute Genomics Platform"/>
            <consortium name="The Broad Institute Genome Sequencing Center for Infectious Disease"/>
            <person name="Wu L."/>
            <person name="Ma J."/>
        </authorList>
    </citation>
    <scope>NUCLEOTIDE SEQUENCE [LARGE SCALE GENOMIC DNA]</scope>
    <source>
        <strain evidence="10">IBRC-M 10987</strain>
    </source>
</reference>
<dbReference type="Gene3D" id="2.40.50.140">
    <property type="entry name" value="Nucleic acid-binding proteins"/>
    <property type="match status" value="1"/>
</dbReference>
<feature type="domain" description="NfeD1b N-terminal" evidence="8">
    <location>
        <begin position="43"/>
        <end position="234"/>
    </location>
</feature>
<dbReference type="EMBL" id="JBHSAM010000036">
    <property type="protein sequence ID" value="MFC4103972.1"/>
    <property type="molecule type" value="Genomic_DNA"/>
</dbReference>
<comment type="subcellular location">
    <subcellularLocation>
        <location evidence="1">Membrane</location>
        <topology evidence="1">Multi-pass membrane protein</topology>
    </subcellularLocation>
</comment>
<evidence type="ECO:0000259" key="7">
    <source>
        <dbReference type="Pfam" id="PF24961"/>
    </source>
</evidence>
<dbReference type="Pfam" id="PF01957">
    <property type="entry name" value="NfeD"/>
    <property type="match status" value="1"/>
</dbReference>
<dbReference type="InterPro" id="IPR056739">
    <property type="entry name" value="NfeD_membrane"/>
</dbReference>
<dbReference type="Gene3D" id="3.90.226.10">
    <property type="entry name" value="2-enoyl-CoA Hydratase, Chain A, domain 1"/>
    <property type="match status" value="1"/>
</dbReference>
<evidence type="ECO:0000259" key="6">
    <source>
        <dbReference type="Pfam" id="PF01957"/>
    </source>
</evidence>
<evidence type="ECO:0000256" key="4">
    <source>
        <dbReference type="ARBA" id="ARBA00023136"/>
    </source>
</evidence>
<dbReference type="InterPro" id="IPR029045">
    <property type="entry name" value="ClpP/crotonase-like_dom_sf"/>
</dbReference>
<comment type="caution">
    <text evidence="9">The sequence shown here is derived from an EMBL/GenBank/DDBJ whole genome shotgun (WGS) entry which is preliminary data.</text>
</comment>
<dbReference type="InterPro" id="IPR012340">
    <property type="entry name" value="NA-bd_OB-fold"/>
</dbReference>
<dbReference type="InterPro" id="IPR052165">
    <property type="entry name" value="Membrane_assoc_protease"/>
</dbReference>
<dbReference type="PANTHER" id="PTHR33507:SF3">
    <property type="entry name" value="INNER MEMBRANE PROTEIN YBBJ"/>
    <property type="match status" value="1"/>
</dbReference>
<feature type="transmembrane region" description="Helical" evidence="5">
    <location>
        <begin position="246"/>
        <end position="266"/>
    </location>
</feature>
<evidence type="ECO:0000313" key="9">
    <source>
        <dbReference type="EMBL" id="MFC4103972.1"/>
    </source>
</evidence>
<feature type="transmembrane region" description="Helical" evidence="5">
    <location>
        <begin position="321"/>
        <end position="340"/>
    </location>
</feature>
<dbReference type="Pfam" id="PF25145">
    <property type="entry name" value="NfeD1b_N"/>
    <property type="match status" value="1"/>
</dbReference>
<keyword evidence="3 5" id="KW-1133">Transmembrane helix</keyword>
<keyword evidence="4 5" id="KW-0472">Membrane</keyword>
<proteinExistence type="predicted"/>
<evidence type="ECO:0000259" key="8">
    <source>
        <dbReference type="Pfam" id="PF25145"/>
    </source>
</evidence>
<accession>A0ABV8KDK3</accession>
<evidence type="ECO:0000256" key="5">
    <source>
        <dbReference type="SAM" id="Phobius"/>
    </source>
</evidence>
<dbReference type="SUPFAM" id="SSF141322">
    <property type="entry name" value="NfeD domain-like"/>
    <property type="match status" value="1"/>
</dbReference>
<organism evidence="9 10">
    <name type="scientific">Paenibacillus xanthanilyticus</name>
    <dbReference type="NCBI Taxonomy" id="1783531"/>
    <lineage>
        <taxon>Bacteria</taxon>
        <taxon>Bacillati</taxon>
        <taxon>Bacillota</taxon>
        <taxon>Bacilli</taxon>
        <taxon>Bacillales</taxon>
        <taxon>Paenibacillaceae</taxon>
        <taxon>Paenibacillus</taxon>
    </lineage>
</organism>
<protein>
    <submittedName>
        <fullName evidence="9">Nodulation protein NfeD</fullName>
    </submittedName>
</protein>
<keyword evidence="2 5" id="KW-0812">Transmembrane</keyword>
<dbReference type="InterPro" id="IPR056738">
    <property type="entry name" value="NfeD1b_N"/>
</dbReference>
<gene>
    <name evidence="9" type="ORF">ACFOZ8_30575</name>
</gene>
<evidence type="ECO:0000256" key="2">
    <source>
        <dbReference type="ARBA" id="ARBA00022692"/>
    </source>
</evidence>
<evidence type="ECO:0000313" key="10">
    <source>
        <dbReference type="Proteomes" id="UP001595715"/>
    </source>
</evidence>
<name>A0ABV8KDK3_9BACL</name>
<feature type="domain" description="NfeD-like C-terminal" evidence="6">
    <location>
        <begin position="397"/>
        <end position="449"/>
    </location>
</feature>
<keyword evidence="10" id="KW-1185">Reference proteome</keyword>
<evidence type="ECO:0000256" key="1">
    <source>
        <dbReference type="ARBA" id="ARBA00004141"/>
    </source>
</evidence>